<dbReference type="SUPFAM" id="SSF81324">
    <property type="entry name" value="Voltage-gated potassium channels"/>
    <property type="match status" value="1"/>
</dbReference>
<keyword evidence="5 17" id="KW-0812">Transmembrane</keyword>
<dbReference type="FunFam" id="1.10.287.70:FF:000035">
    <property type="entry name" value="Potassium voltage-gated channel, subfamily H (Eag-related), member 1"/>
    <property type="match status" value="1"/>
</dbReference>
<dbReference type="SMART" id="SM00100">
    <property type="entry name" value="cNMP"/>
    <property type="match status" value="1"/>
</dbReference>
<name>A0A9D3MGT5_ANGAN</name>
<proteinExistence type="predicted"/>
<dbReference type="Gene3D" id="3.30.450.20">
    <property type="entry name" value="PAS domain"/>
    <property type="match status" value="1"/>
</dbReference>
<reference evidence="20" key="1">
    <citation type="submission" date="2021-01" db="EMBL/GenBank/DDBJ databases">
        <title>A chromosome-scale assembly of European eel, Anguilla anguilla.</title>
        <authorList>
            <person name="Henkel C."/>
            <person name="Jong-Raadsen S.A."/>
            <person name="Dufour S."/>
            <person name="Weltzien F.-A."/>
            <person name="Palstra A.P."/>
            <person name="Pelster B."/>
            <person name="Spaink H.P."/>
            <person name="Van Den Thillart G.E."/>
            <person name="Jansen H."/>
            <person name="Zahm M."/>
            <person name="Klopp C."/>
            <person name="Cedric C."/>
            <person name="Louis A."/>
            <person name="Berthelot C."/>
            <person name="Parey E."/>
            <person name="Roest Crollius H."/>
            <person name="Montfort J."/>
            <person name="Robinson-Rechavi M."/>
            <person name="Bucao C."/>
            <person name="Bouchez O."/>
            <person name="Gislard M."/>
            <person name="Lluch J."/>
            <person name="Milhes M."/>
            <person name="Lampietro C."/>
            <person name="Lopez Roques C."/>
            <person name="Donnadieu C."/>
            <person name="Braasch I."/>
            <person name="Desvignes T."/>
            <person name="Postlethwait J."/>
            <person name="Bobe J."/>
            <person name="Guiguen Y."/>
            <person name="Dirks R."/>
        </authorList>
    </citation>
    <scope>NUCLEOTIDE SEQUENCE</scope>
    <source>
        <strain evidence="20">Tag_6206</strain>
        <tissue evidence="20">Liver</tissue>
    </source>
</reference>
<evidence type="ECO:0000256" key="3">
    <source>
        <dbReference type="ARBA" id="ARBA00022538"/>
    </source>
</evidence>
<evidence type="ECO:0000259" key="19">
    <source>
        <dbReference type="PROSITE" id="PS50113"/>
    </source>
</evidence>
<dbReference type="SUPFAM" id="SSF55785">
    <property type="entry name" value="PYP-like sensor domain (PAS domain)"/>
    <property type="match status" value="1"/>
</dbReference>
<evidence type="ECO:0000256" key="16">
    <source>
        <dbReference type="SAM" id="MobiDB-lite"/>
    </source>
</evidence>
<evidence type="ECO:0000256" key="13">
    <source>
        <dbReference type="ARBA" id="ARBA00023180"/>
    </source>
</evidence>
<evidence type="ECO:0000256" key="17">
    <source>
        <dbReference type="SAM" id="Phobius"/>
    </source>
</evidence>
<evidence type="ECO:0000256" key="14">
    <source>
        <dbReference type="ARBA" id="ARBA00023303"/>
    </source>
</evidence>
<dbReference type="SMART" id="SM00086">
    <property type="entry name" value="PAC"/>
    <property type="match status" value="1"/>
</dbReference>
<dbReference type="InterPro" id="IPR018490">
    <property type="entry name" value="cNMP-bd_dom_sf"/>
</dbReference>
<protein>
    <recommendedName>
        <fullName evidence="22">Potassium voltage-gated channel subfamily H member 5</fullName>
    </recommendedName>
</protein>
<feature type="domain" description="Cyclic nucleotide-binding" evidence="18">
    <location>
        <begin position="579"/>
        <end position="679"/>
    </location>
</feature>
<dbReference type="PANTHER" id="PTHR10217">
    <property type="entry name" value="VOLTAGE AND LIGAND GATED POTASSIUM CHANNEL"/>
    <property type="match status" value="1"/>
</dbReference>
<comment type="catalytic activity">
    <reaction evidence="15">
        <text>K(+)(in) = K(+)(out)</text>
        <dbReference type="Rhea" id="RHEA:29463"/>
        <dbReference type="ChEBI" id="CHEBI:29103"/>
    </reaction>
</comment>
<feature type="transmembrane region" description="Helical" evidence="17">
    <location>
        <begin position="374"/>
        <end position="398"/>
    </location>
</feature>
<keyword evidence="3" id="KW-0633">Potassium transport</keyword>
<dbReference type="GO" id="GO:0042391">
    <property type="term" value="P:regulation of membrane potential"/>
    <property type="evidence" value="ECO:0007669"/>
    <property type="project" value="TreeGrafter"/>
</dbReference>
<dbReference type="Proteomes" id="UP001044222">
    <property type="component" value="Chromosome 6"/>
</dbReference>
<comment type="subcellular location">
    <subcellularLocation>
        <location evidence="1">Membrane</location>
        <topology evidence="1">Multi-pass membrane protein</topology>
    </subcellularLocation>
</comment>
<keyword evidence="10 17" id="KW-1133">Transmembrane helix</keyword>
<evidence type="ECO:0000256" key="10">
    <source>
        <dbReference type="ARBA" id="ARBA00022989"/>
    </source>
</evidence>
<keyword evidence="4" id="KW-0597">Phosphoprotein</keyword>
<keyword evidence="21" id="KW-1185">Reference proteome</keyword>
<dbReference type="FunFam" id="1.10.1200.260:FF:000003">
    <property type="entry name" value="Potassium voltage-gated channel subfamily H member 1"/>
    <property type="match status" value="1"/>
</dbReference>
<evidence type="ECO:0000256" key="6">
    <source>
        <dbReference type="ARBA" id="ARBA00022826"/>
    </source>
</evidence>
<dbReference type="EMBL" id="JAFIRN010000006">
    <property type="protein sequence ID" value="KAG5846985.1"/>
    <property type="molecule type" value="Genomic_DNA"/>
</dbReference>
<dbReference type="PRINTS" id="PR01464">
    <property type="entry name" value="EAGCHANNEL"/>
</dbReference>
<feature type="region of interest" description="Disordered" evidence="16">
    <location>
        <begin position="968"/>
        <end position="1012"/>
    </location>
</feature>
<evidence type="ECO:0000256" key="9">
    <source>
        <dbReference type="ARBA" id="ARBA00022958"/>
    </source>
</evidence>
<keyword evidence="12 17" id="KW-0472">Membrane</keyword>
<keyword evidence="8" id="KW-0851">Voltage-gated channel</keyword>
<dbReference type="InterPro" id="IPR005821">
    <property type="entry name" value="Ion_trans_dom"/>
</dbReference>
<keyword evidence="9" id="KW-0630">Potassium</keyword>
<dbReference type="Gene3D" id="2.60.120.10">
    <property type="entry name" value="Jelly Rolls"/>
    <property type="match status" value="1"/>
</dbReference>
<comment type="caution">
    <text evidence="20">The sequence shown here is derived from an EMBL/GenBank/DDBJ whole genome shotgun (WGS) entry which is preliminary data.</text>
</comment>
<dbReference type="NCBIfam" id="TIGR00229">
    <property type="entry name" value="sensory_box"/>
    <property type="match status" value="1"/>
</dbReference>
<keyword evidence="2" id="KW-0813">Transport</keyword>
<dbReference type="InterPro" id="IPR003938">
    <property type="entry name" value="K_chnl_volt-dep_EAG/ELK/ERG"/>
</dbReference>
<feature type="transmembrane region" description="Helical" evidence="17">
    <location>
        <begin position="220"/>
        <end position="239"/>
    </location>
</feature>
<dbReference type="Pfam" id="PF13426">
    <property type="entry name" value="PAS_9"/>
    <property type="match status" value="1"/>
</dbReference>
<dbReference type="GO" id="GO:0005516">
    <property type="term" value="F:calmodulin binding"/>
    <property type="evidence" value="ECO:0007669"/>
    <property type="project" value="UniProtKB-KW"/>
</dbReference>
<evidence type="ECO:0000256" key="1">
    <source>
        <dbReference type="ARBA" id="ARBA00004141"/>
    </source>
</evidence>
<dbReference type="CDD" id="cd00038">
    <property type="entry name" value="CAP_ED"/>
    <property type="match status" value="1"/>
</dbReference>
<dbReference type="FunFam" id="2.60.120.10:FF:000009">
    <property type="entry name" value="Potassium voltage-gated channel subfamily H member 1"/>
    <property type="match status" value="1"/>
</dbReference>
<evidence type="ECO:0000256" key="12">
    <source>
        <dbReference type="ARBA" id="ARBA00023136"/>
    </source>
</evidence>
<keyword evidence="6" id="KW-0631">Potassium channel</keyword>
<organism evidence="20 21">
    <name type="scientific">Anguilla anguilla</name>
    <name type="common">European freshwater eel</name>
    <name type="synonym">Muraena anguilla</name>
    <dbReference type="NCBI Taxonomy" id="7936"/>
    <lineage>
        <taxon>Eukaryota</taxon>
        <taxon>Metazoa</taxon>
        <taxon>Chordata</taxon>
        <taxon>Craniata</taxon>
        <taxon>Vertebrata</taxon>
        <taxon>Euteleostomi</taxon>
        <taxon>Actinopterygii</taxon>
        <taxon>Neopterygii</taxon>
        <taxon>Teleostei</taxon>
        <taxon>Anguilliformes</taxon>
        <taxon>Anguillidae</taxon>
        <taxon>Anguilla</taxon>
    </lineage>
</organism>
<dbReference type="CDD" id="cd00130">
    <property type="entry name" value="PAS"/>
    <property type="match status" value="1"/>
</dbReference>
<feature type="compositionally biased region" description="Basic and acidic residues" evidence="16">
    <location>
        <begin position="1003"/>
        <end position="1012"/>
    </location>
</feature>
<keyword evidence="11" id="KW-0406">Ion transport</keyword>
<dbReference type="InterPro" id="IPR000595">
    <property type="entry name" value="cNMP-bd_dom"/>
</dbReference>
<dbReference type="InterPro" id="IPR000700">
    <property type="entry name" value="PAS-assoc_C"/>
</dbReference>
<keyword evidence="13" id="KW-0325">Glycoprotein</keyword>
<dbReference type="PROSITE" id="PS50042">
    <property type="entry name" value="CNMP_BINDING_3"/>
    <property type="match status" value="1"/>
</dbReference>
<evidence type="ECO:0000313" key="20">
    <source>
        <dbReference type="EMBL" id="KAG5846985.1"/>
    </source>
</evidence>
<dbReference type="FunFam" id="3.30.450.20:FF:000009">
    <property type="entry name" value="Potassium voltage-gated channel subfamily H member 1"/>
    <property type="match status" value="1"/>
</dbReference>
<feature type="transmembrane region" description="Helical" evidence="17">
    <location>
        <begin position="479"/>
        <end position="500"/>
    </location>
</feature>
<dbReference type="InterPro" id="IPR050818">
    <property type="entry name" value="KCNH_animal-type"/>
</dbReference>
<dbReference type="GO" id="GO:0005249">
    <property type="term" value="F:voltage-gated potassium channel activity"/>
    <property type="evidence" value="ECO:0007669"/>
    <property type="project" value="InterPro"/>
</dbReference>
<dbReference type="PROSITE" id="PS50113">
    <property type="entry name" value="PAC"/>
    <property type="match status" value="1"/>
</dbReference>
<dbReference type="Pfam" id="PF00520">
    <property type="entry name" value="Ion_trans"/>
    <property type="match status" value="2"/>
</dbReference>
<gene>
    <name evidence="20" type="ORF">ANANG_G00120810</name>
</gene>
<dbReference type="GO" id="GO:0008076">
    <property type="term" value="C:voltage-gated potassium channel complex"/>
    <property type="evidence" value="ECO:0007669"/>
    <property type="project" value="TreeGrafter"/>
</dbReference>
<evidence type="ECO:0000256" key="2">
    <source>
        <dbReference type="ARBA" id="ARBA00022448"/>
    </source>
</evidence>
<dbReference type="SUPFAM" id="SSF51206">
    <property type="entry name" value="cAMP-binding domain-like"/>
    <property type="match status" value="1"/>
</dbReference>
<keyword evidence="7" id="KW-0112">Calmodulin-binding</keyword>
<dbReference type="AlphaFoldDB" id="A0A9D3MGT5"/>
<dbReference type="PRINTS" id="PR01463">
    <property type="entry name" value="EAGCHANLFMLY"/>
</dbReference>
<dbReference type="InterPro" id="IPR003949">
    <property type="entry name" value="K_chnl_volt-dep_EAG"/>
</dbReference>
<evidence type="ECO:0000313" key="21">
    <source>
        <dbReference type="Proteomes" id="UP001044222"/>
    </source>
</evidence>
<dbReference type="InterPro" id="IPR000014">
    <property type="entry name" value="PAS"/>
</dbReference>
<dbReference type="PANTHER" id="PTHR10217:SF533">
    <property type="entry name" value="POTASSIUM VOLTAGE-GATED CHANNEL SUBFAMILY H MEMBER 5"/>
    <property type="match status" value="1"/>
</dbReference>
<evidence type="ECO:0000259" key="18">
    <source>
        <dbReference type="PROSITE" id="PS50042"/>
    </source>
</evidence>
<feature type="domain" description="PAC" evidence="19">
    <location>
        <begin position="91"/>
        <end position="143"/>
    </location>
</feature>
<sequence length="1012" mass="113329">MHGGKRGLVAPQNTFLENIVRRSSETSFLLGNAQIVEWPVVYSNDGFCKLSGYHRAEVMQKSSTCSFMYGELTDKKTIDKVRRTFDNYESNCFEVLLYKKNRTPIWLYMQIAPIRNENDKVVLFLCTFKDITVFKQPIEDETTKGRRSATSPDAWPRSLTNSRGTLQQLTPMNRAEVCHKPSRLAEALQLGSDILPQYKQEAPKTPPHIILHYCAFKTTWDWIILILTFYTAIMVPYNVSFKTRQNSIAWLVVDSVVDVIFLVDIVLNFHTTFVGPGGEVISDPKLIRMNYLKTWFVIDLLSCLPYDIINAFENVDEDSISDTLSVGHLRETANSPRNTTRSEDSVLPPLQLSESGAAVALDHYLLDHYLEYGAAVLVLLVCVFGLVAHWMACIWYSIGDYEVIDEATNTLKTDSWLYQLAASIGAPYRYNANGSGHWEGGPSKDTLYISSLYFTMTSLTTIGFGNIAPTTDGEKIFSVAMMMVGSLLYATIFGNVTTIFQQMYTNTNRYHEMLNNVRDFLKLYQVPKGLSERVMDYIVSTWAMSKGIDTERVLSFCPKDMRADICVHLNRQVFNEHPAFRLASDGCLRSLAVEFQTIHCAPGDLVFHAGESVDTLCFVVSGSLEVIQDDEVTAILGKGDVFGDVFWKETTLAHSCANVRALTYCDLHIIKREALLKVLEFYTAFANSFSRNLILTCNLRKRIVFRKIADVKKEEEERRQHKDEVTLSIPVDHPVRKLFQKFKQQKEIRTQGPAPPVDASSVVTVSQNTPIHNSLAYVHTGESAERPAQDAMELQPSMGGRDPNCLRVHSPSRLRPSPGHSWARLQDDAAAGAAEETKEEWVDVSQVECVELLSDDSKSQEEGIGAESGRGGGRGRGEPPAQDGLLRQRHNQKRPADRRGGRGAQPPGDPGRPRAGPRPPALHPGLEQALHATLQDAKLELRADIQTLGGRMAALEAQVAEILRLLSEKRAPDQGQDPPQTSTPKTKTTRQDIFTVSRPVTPESERRGAEQL</sequence>
<dbReference type="InterPro" id="IPR014710">
    <property type="entry name" value="RmlC-like_jellyroll"/>
</dbReference>
<keyword evidence="14" id="KW-0407">Ion channel</keyword>
<evidence type="ECO:0000256" key="11">
    <source>
        <dbReference type="ARBA" id="ARBA00023065"/>
    </source>
</evidence>
<accession>A0A9D3MGT5</accession>
<dbReference type="Pfam" id="PF00027">
    <property type="entry name" value="cNMP_binding"/>
    <property type="match status" value="1"/>
</dbReference>
<evidence type="ECO:0000256" key="4">
    <source>
        <dbReference type="ARBA" id="ARBA00022553"/>
    </source>
</evidence>
<dbReference type="Gene3D" id="1.10.287.70">
    <property type="match status" value="1"/>
</dbReference>
<evidence type="ECO:0000256" key="8">
    <source>
        <dbReference type="ARBA" id="ARBA00022882"/>
    </source>
</evidence>
<feature type="region of interest" description="Disordered" evidence="16">
    <location>
        <begin position="782"/>
        <end position="927"/>
    </location>
</feature>
<evidence type="ECO:0000256" key="5">
    <source>
        <dbReference type="ARBA" id="ARBA00022692"/>
    </source>
</evidence>
<evidence type="ECO:0000256" key="7">
    <source>
        <dbReference type="ARBA" id="ARBA00022860"/>
    </source>
</evidence>
<dbReference type="Gene3D" id="1.10.1200.260">
    <property type="match status" value="1"/>
</dbReference>
<evidence type="ECO:0008006" key="22">
    <source>
        <dbReference type="Google" id="ProtNLM"/>
    </source>
</evidence>
<dbReference type="InterPro" id="IPR035965">
    <property type="entry name" value="PAS-like_dom_sf"/>
</dbReference>
<dbReference type="InterPro" id="IPR001610">
    <property type="entry name" value="PAC"/>
</dbReference>
<feature type="transmembrane region" description="Helical" evidence="17">
    <location>
        <begin position="447"/>
        <end position="467"/>
    </location>
</feature>
<evidence type="ECO:0000256" key="15">
    <source>
        <dbReference type="ARBA" id="ARBA00034430"/>
    </source>
</evidence>